<dbReference type="InterPro" id="IPR015171">
    <property type="entry name" value="Cyc-maltodext_N"/>
</dbReference>
<feature type="signal peptide" evidence="3">
    <location>
        <begin position="1"/>
        <end position="19"/>
    </location>
</feature>
<evidence type="ECO:0000313" key="6">
    <source>
        <dbReference type="Proteomes" id="UP000273643"/>
    </source>
</evidence>
<dbReference type="AlphaFoldDB" id="A0A3N1NZL8"/>
<dbReference type="SUPFAM" id="SSF81296">
    <property type="entry name" value="E set domains"/>
    <property type="match status" value="1"/>
</dbReference>
<dbReference type="SUPFAM" id="SSF51445">
    <property type="entry name" value="(Trans)glycosidases"/>
    <property type="match status" value="1"/>
</dbReference>
<name>A0A3N1NZL8_9GAMM</name>
<evidence type="ECO:0000256" key="2">
    <source>
        <dbReference type="ARBA" id="ARBA00023295"/>
    </source>
</evidence>
<reference evidence="5 6" key="1">
    <citation type="submission" date="2018-11" db="EMBL/GenBank/DDBJ databases">
        <title>Genomic Encyclopedia of Type Strains, Phase IV (KMG-IV): sequencing the most valuable type-strain genomes for metagenomic binning, comparative biology and taxonomic classification.</title>
        <authorList>
            <person name="Goeker M."/>
        </authorList>
    </citation>
    <scope>NUCLEOTIDE SEQUENCE [LARGE SCALE GENOMIC DNA]</scope>
    <source>
        <strain evidence="5 6">DSM 16974</strain>
    </source>
</reference>
<dbReference type="InterPro" id="IPR013783">
    <property type="entry name" value="Ig-like_fold"/>
</dbReference>
<accession>A0A3N1NZL8</accession>
<proteinExistence type="predicted"/>
<dbReference type="InterPro" id="IPR013780">
    <property type="entry name" value="Glyco_hydro_b"/>
</dbReference>
<evidence type="ECO:0000256" key="1">
    <source>
        <dbReference type="ARBA" id="ARBA00022801"/>
    </source>
</evidence>
<evidence type="ECO:0000256" key="3">
    <source>
        <dbReference type="SAM" id="SignalP"/>
    </source>
</evidence>
<evidence type="ECO:0000313" key="5">
    <source>
        <dbReference type="EMBL" id="ROQ21573.1"/>
    </source>
</evidence>
<dbReference type="Gene3D" id="3.20.20.80">
    <property type="entry name" value="Glycosidases"/>
    <property type="match status" value="1"/>
</dbReference>
<gene>
    <name evidence="5" type="ORF">EDC38_2199</name>
</gene>
<dbReference type="InterPro" id="IPR017853">
    <property type="entry name" value="GH"/>
</dbReference>
<protein>
    <submittedName>
        <fullName evidence="5">Glycosidase</fullName>
    </submittedName>
</protein>
<dbReference type="Proteomes" id="UP000273643">
    <property type="component" value="Unassembled WGS sequence"/>
</dbReference>
<dbReference type="InterPro" id="IPR014756">
    <property type="entry name" value="Ig_E-set"/>
</dbReference>
<sequence length="613" mass="70189">MIRLTLFLTLLLGIPAALADPIDRVEPPFWWAGMHNPHVQLMIHGDRIAQWSVSLEHPQVAVTDVHRVESENYLFVDLDVRSTFQGGTVTLQFAHENGENFQHDYAFHTRRKDSADRNGFNTTDAIYLITPDRFANGDSSNDTLPELKEAANRDSSVGRHGGDLAGMIQHLDYIADMGFTAIWPTPMLENDQPEYSYHGYSITDFYRVDPRFGDNEDYRQLSLQGKAKGVGLIQDMILNHIGSGHWWMDDLPTDDWLNFQDEFVPTTHYRTSVQDPYAADIDKQEFANGWFVKSMPDLNQRNPLVANYLIQNSLWWIEYADLYGIRTDTYSYSDKDFLTEWTRRIMAEYPTFNIVGEEWSTNPNVVSYWQRGKDNKDGYVSYLPSVMDFPMYDALRTALTEDEAWNQGLIRVYETLADDNLYADPMSLVIFAENHDTSRLYSLIDEDVERFNIAMTLLATMRGTPQFFYGSEVLATSPKTRDDGAVRSDFPGGWAGDTRNGFTGEGLTDTQRSAQEYLRQLLNWRQEQEAIHHGDLLHYAPHDGVYVFVRYTEEQRILVAINHTGETRQLSNERYAQAINGHLSGTDALSGETLSLDNDLTLEPMSALILELH</sequence>
<evidence type="ECO:0000259" key="4">
    <source>
        <dbReference type="SMART" id="SM00642"/>
    </source>
</evidence>
<dbReference type="OrthoDB" id="9805159at2"/>
<dbReference type="PANTHER" id="PTHR10357:SF210">
    <property type="entry name" value="MALTODEXTRIN GLUCOSIDASE"/>
    <property type="match status" value="1"/>
</dbReference>
<dbReference type="SMART" id="SM00642">
    <property type="entry name" value="Aamy"/>
    <property type="match status" value="1"/>
</dbReference>
<keyword evidence="1" id="KW-0378">Hydrolase</keyword>
<dbReference type="Gene3D" id="2.60.40.10">
    <property type="entry name" value="Immunoglobulins"/>
    <property type="match status" value="1"/>
</dbReference>
<organism evidence="5 6">
    <name type="scientific">Marinimicrobium koreense</name>
    <dbReference type="NCBI Taxonomy" id="306545"/>
    <lineage>
        <taxon>Bacteria</taxon>
        <taxon>Pseudomonadati</taxon>
        <taxon>Pseudomonadota</taxon>
        <taxon>Gammaproteobacteria</taxon>
        <taxon>Cellvibrionales</taxon>
        <taxon>Cellvibrionaceae</taxon>
        <taxon>Marinimicrobium</taxon>
    </lineage>
</organism>
<dbReference type="GO" id="GO:0005975">
    <property type="term" value="P:carbohydrate metabolic process"/>
    <property type="evidence" value="ECO:0007669"/>
    <property type="project" value="InterPro"/>
</dbReference>
<dbReference type="Pfam" id="PF10438">
    <property type="entry name" value="Cyc-maltodext_C"/>
    <property type="match status" value="1"/>
</dbReference>
<keyword evidence="3" id="KW-0732">Signal</keyword>
<dbReference type="RefSeq" id="WP_123638547.1">
    <property type="nucleotide sequence ID" value="NZ_RJUK01000001.1"/>
</dbReference>
<keyword evidence="2 5" id="KW-0326">Glycosidase</keyword>
<comment type="caution">
    <text evidence="5">The sequence shown here is derived from an EMBL/GenBank/DDBJ whole genome shotgun (WGS) entry which is preliminary data.</text>
</comment>
<keyword evidence="6" id="KW-1185">Reference proteome</keyword>
<dbReference type="GO" id="GO:0016798">
    <property type="term" value="F:hydrolase activity, acting on glycosyl bonds"/>
    <property type="evidence" value="ECO:0007669"/>
    <property type="project" value="UniProtKB-KW"/>
</dbReference>
<dbReference type="Pfam" id="PF09087">
    <property type="entry name" value="Cyc-maltodext_N"/>
    <property type="match status" value="1"/>
</dbReference>
<dbReference type="CDD" id="cd11340">
    <property type="entry name" value="AmyAc_bac_CMD_like_3"/>
    <property type="match status" value="1"/>
</dbReference>
<dbReference type="Pfam" id="PF00128">
    <property type="entry name" value="Alpha-amylase"/>
    <property type="match status" value="1"/>
</dbReference>
<dbReference type="EMBL" id="RJUK01000001">
    <property type="protein sequence ID" value="ROQ21573.1"/>
    <property type="molecule type" value="Genomic_DNA"/>
</dbReference>
<dbReference type="PANTHER" id="PTHR10357">
    <property type="entry name" value="ALPHA-AMYLASE FAMILY MEMBER"/>
    <property type="match status" value="1"/>
</dbReference>
<dbReference type="Gene3D" id="2.60.40.1180">
    <property type="entry name" value="Golgi alpha-mannosidase II"/>
    <property type="match status" value="1"/>
</dbReference>
<dbReference type="InterPro" id="IPR019492">
    <property type="entry name" value="Cyclo-malto-dextrinase_C"/>
</dbReference>
<dbReference type="InterPro" id="IPR006047">
    <property type="entry name" value="GH13_cat_dom"/>
</dbReference>
<dbReference type="SUPFAM" id="SSF51011">
    <property type="entry name" value="Glycosyl hydrolase domain"/>
    <property type="match status" value="1"/>
</dbReference>
<feature type="domain" description="Glycosyl hydrolase family 13 catalytic" evidence="4">
    <location>
        <begin position="128"/>
        <end position="525"/>
    </location>
</feature>
<feature type="chain" id="PRO_5018133088" evidence="3">
    <location>
        <begin position="20"/>
        <end position="613"/>
    </location>
</feature>